<organism evidence="3 4">
    <name type="scientific">Plantactinospora soyae</name>
    <dbReference type="NCBI Taxonomy" id="1544732"/>
    <lineage>
        <taxon>Bacteria</taxon>
        <taxon>Bacillati</taxon>
        <taxon>Actinomycetota</taxon>
        <taxon>Actinomycetes</taxon>
        <taxon>Micromonosporales</taxon>
        <taxon>Micromonosporaceae</taxon>
        <taxon>Plantactinospora</taxon>
    </lineage>
</organism>
<proteinExistence type="predicted"/>
<accession>A0A927R103</accession>
<comment type="caution">
    <text evidence="3">The sequence shown here is derived from an EMBL/GenBank/DDBJ whole genome shotgun (WGS) entry which is preliminary data.</text>
</comment>
<feature type="compositionally biased region" description="Low complexity" evidence="1">
    <location>
        <begin position="33"/>
        <end position="52"/>
    </location>
</feature>
<feature type="signal peptide" evidence="2">
    <location>
        <begin position="1"/>
        <end position="25"/>
    </location>
</feature>
<evidence type="ECO:0000313" key="3">
    <source>
        <dbReference type="EMBL" id="MBE1492165.1"/>
    </source>
</evidence>
<dbReference type="AlphaFoldDB" id="A0A927R103"/>
<name>A0A927R103_9ACTN</name>
<dbReference type="Proteomes" id="UP000649753">
    <property type="component" value="Unassembled WGS sequence"/>
</dbReference>
<keyword evidence="4" id="KW-1185">Reference proteome</keyword>
<sequence length="215" mass="22426">MLRTPGRLRRLAQVSLLALALPLLATGCGQSDPPAGVGSSGGAPTPSASSAGFTGKWSKLAATCPALTGAAATSLRKTGPGTPSAADADTPLAQNVNCTWGEGTGSVGVSLYLNRSDGPLPADQATAQEFQQGFDKYVQDGSTLHWKPEPGLEEKAYLGIHKDRVTIELFVLSSNARFTVFYQVKELDEAAWDAALAQHRDTMRGLAADVLDDLG</sequence>
<protein>
    <recommendedName>
        <fullName evidence="5">DUF3558 domain-containing protein</fullName>
    </recommendedName>
</protein>
<evidence type="ECO:0000313" key="4">
    <source>
        <dbReference type="Proteomes" id="UP000649753"/>
    </source>
</evidence>
<evidence type="ECO:0000256" key="1">
    <source>
        <dbReference type="SAM" id="MobiDB-lite"/>
    </source>
</evidence>
<gene>
    <name evidence="3" type="ORF">H4W31_007803</name>
</gene>
<dbReference type="EMBL" id="JADBEB010000001">
    <property type="protein sequence ID" value="MBE1492165.1"/>
    <property type="molecule type" value="Genomic_DNA"/>
</dbReference>
<evidence type="ECO:0008006" key="5">
    <source>
        <dbReference type="Google" id="ProtNLM"/>
    </source>
</evidence>
<reference evidence="3" key="1">
    <citation type="submission" date="2020-10" db="EMBL/GenBank/DDBJ databases">
        <title>Sequencing the genomes of 1000 actinobacteria strains.</title>
        <authorList>
            <person name="Klenk H.-P."/>
        </authorList>
    </citation>
    <scope>NUCLEOTIDE SEQUENCE</scope>
    <source>
        <strain evidence="3">DSM 46832</strain>
    </source>
</reference>
<dbReference type="PROSITE" id="PS51257">
    <property type="entry name" value="PROKAR_LIPOPROTEIN"/>
    <property type="match status" value="1"/>
</dbReference>
<feature type="chain" id="PRO_5039445561" description="DUF3558 domain-containing protein" evidence="2">
    <location>
        <begin position="26"/>
        <end position="215"/>
    </location>
</feature>
<feature type="region of interest" description="Disordered" evidence="1">
    <location>
        <begin position="32"/>
        <end position="52"/>
    </location>
</feature>
<keyword evidence="2" id="KW-0732">Signal</keyword>
<evidence type="ECO:0000256" key="2">
    <source>
        <dbReference type="SAM" id="SignalP"/>
    </source>
</evidence>
<dbReference type="RefSeq" id="WP_192771115.1">
    <property type="nucleotide sequence ID" value="NZ_JADBEB010000001.1"/>
</dbReference>